<dbReference type="Pfam" id="PF11015">
    <property type="entry name" value="DUF2853"/>
    <property type="match status" value="1"/>
</dbReference>
<evidence type="ECO:0000313" key="2">
    <source>
        <dbReference type="Proteomes" id="UP001142610"/>
    </source>
</evidence>
<accession>A0A9X2RKZ7</accession>
<reference evidence="1" key="1">
    <citation type="submission" date="2022-07" db="EMBL/GenBank/DDBJ databases">
        <title>Parvularcula maris sp. nov., an algicidal bacterium isolated from seawater.</title>
        <authorList>
            <person name="Li F."/>
        </authorList>
    </citation>
    <scope>NUCLEOTIDE SEQUENCE</scope>
    <source>
        <strain evidence="1">BGMRC 0090</strain>
    </source>
</reference>
<sequence>MADHQEHLDKIRSYDSGADEEVVKKLWSRLRLSMQNRDAQTVACSDKAELEHIRDGYCKKTLDLGDKHSDEEIMGVLQNVCQTMSGDGGRKSRMTFYYLVAKETGTLEKI</sequence>
<dbReference type="SUPFAM" id="SSF158587">
    <property type="entry name" value="Jann4075-like"/>
    <property type="match status" value="1"/>
</dbReference>
<keyword evidence="2" id="KW-1185">Reference proteome</keyword>
<proteinExistence type="predicted"/>
<dbReference type="Proteomes" id="UP001142610">
    <property type="component" value="Unassembled WGS sequence"/>
</dbReference>
<name>A0A9X2RKZ7_9PROT</name>
<evidence type="ECO:0000313" key="1">
    <source>
        <dbReference type="EMBL" id="MCQ8186303.1"/>
    </source>
</evidence>
<dbReference type="Gene3D" id="1.10.238.120">
    <property type="entry name" value="Jann4075-like"/>
    <property type="match status" value="1"/>
</dbReference>
<dbReference type="EMBL" id="JANIBC010000015">
    <property type="protein sequence ID" value="MCQ8186303.1"/>
    <property type="molecule type" value="Genomic_DNA"/>
</dbReference>
<comment type="caution">
    <text evidence="1">The sequence shown here is derived from an EMBL/GenBank/DDBJ whole genome shotgun (WGS) entry which is preliminary data.</text>
</comment>
<dbReference type="InterPro" id="IPR023154">
    <property type="entry name" value="Jann4075-like_sf"/>
</dbReference>
<dbReference type="RefSeq" id="WP_256620210.1">
    <property type="nucleotide sequence ID" value="NZ_JANIBC010000015.1"/>
</dbReference>
<protein>
    <submittedName>
        <fullName evidence="1">DUF2853 family protein</fullName>
    </submittedName>
</protein>
<organism evidence="1 2">
    <name type="scientific">Parvularcula maris</name>
    <dbReference type="NCBI Taxonomy" id="2965077"/>
    <lineage>
        <taxon>Bacteria</taxon>
        <taxon>Pseudomonadati</taxon>
        <taxon>Pseudomonadota</taxon>
        <taxon>Alphaproteobacteria</taxon>
        <taxon>Parvularculales</taxon>
        <taxon>Parvularculaceae</taxon>
        <taxon>Parvularcula</taxon>
    </lineage>
</organism>
<gene>
    <name evidence="1" type="ORF">NOG11_13015</name>
</gene>
<dbReference type="AlphaFoldDB" id="A0A9X2RKZ7"/>
<dbReference type="InterPro" id="IPR021274">
    <property type="entry name" value="DUF2853"/>
</dbReference>